<evidence type="ECO:0000313" key="2">
    <source>
        <dbReference type="Proteomes" id="UP001141806"/>
    </source>
</evidence>
<dbReference type="AlphaFoldDB" id="A0A9Q0KBU6"/>
<organism evidence="1 2">
    <name type="scientific">Protea cynaroides</name>
    <dbReference type="NCBI Taxonomy" id="273540"/>
    <lineage>
        <taxon>Eukaryota</taxon>
        <taxon>Viridiplantae</taxon>
        <taxon>Streptophyta</taxon>
        <taxon>Embryophyta</taxon>
        <taxon>Tracheophyta</taxon>
        <taxon>Spermatophyta</taxon>
        <taxon>Magnoliopsida</taxon>
        <taxon>Proteales</taxon>
        <taxon>Proteaceae</taxon>
        <taxon>Protea</taxon>
    </lineage>
</organism>
<sequence length="119" mass="12864">MVNKQQRACTGLGDHGEDSALPTLWDSLPAITVIGGQSRGISCLMDLLNLDSWVQVVDVWSTSKVSTCVRIPCAIRIFCVITTDEGWPPGNSHPSLSINLAIAKTIPVATNFKWKEGRG</sequence>
<dbReference type="Proteomes" id="UP001141806">
    <property type="component" value="Unassembled WGS sequence"/>
</dbReference>
<gene>
    <name evidence="1" type="ORF">NE237_019465</name>
</gene>
<dbReference type="Gene3D" id="3.40.50.300">
    <property type="entry name" value="P-loop containing nucleotide triphosphate hydrolases"/>
    <property type="match status" value="1"/>
</dbReference>
<reference evidence="1" key="1">
    <citation type="journal article" date="2023" name="Plant J.">
        <title>The genome of the king protea, Protea cynaroides.</title>
        <authorList>
            <person name="Chang J."/>
            <person name="Duong T.A."/>
            <person name="Schoeman C."/>
            <person name="Ma X."/>
            <person name="Roodt D."/>
            <person name="Barker N."/>
            <person name="Li Z."/>
            <person name="Van de Peer Y."/>
            <person name="Mizrachi E."/>
        </authorList>
    </citation>
    <scope>NUCLEOTIDE SEQUENCE</scope>
    <source>
        <tissue evidence="1">Young leaves</tissue>
    </source>
</reference>
<comment type="caution">
    <text evidence="1">The sequence shown here is derived from an EMBL/GenBank/DDBJ whole genome shotgun (WGS) entry which is preliminary data.</text>
</comment>
<dbReference type="InterPro" id="IPR027417">
    <property type="entry name" value="P-loop_NTPase"/>
</dbReference>
<accession>A0A9Q0KBU6</accession>
<proteinExistence type="predicted"/>
<dbReference type="EMBL" id="JAMYWD010000007">
    <property type="protein sequence ID" value="KAJ4967616.1"/>
    <property type="molecule type" value="Genomic_DNA"/>
</dbReference>
<dbReference type="OrthoDB" id="786772at2759"/>
<name>A0A9Q0KBU6_9MAGN</name>
<protein>
    <submittedName>
        <fullName evidence="1">Uncharacterized protein</fullName>
    </submittedName>
</protein>
<keyword evidence="2" id="KW-1185">Reference proteome</keyword>
<evidence type="ECO:0000313" key="1">
    <source>
        <dbReference type="EMBL" id="KAJ4967616.1"/>
    </source>
</evidence>